<evidence type="ECO:0000313" key="2">
    <source>
        <dbReference type="Proteomes" id="UP000307440"/>
    </source>
</evidence>
<name>A0A5C3KA57_COPMA</name>
<dbReference type="EMBL" id="ML210595">
    <property type="protein sequence ID" value="TFK16966.1"/>
    <property type="molecule type" value="Genomic_DNA"/>
</dbReference>
<accession>A0A5C3KA57</accession>
<proteinExistence type="predicted"/>
<dbReference type="AlphaFoldDB" id="A0A5C3KA57"/>
<keyword evidence="2" id="KW-1185">Reference proteome</keyword>
<dbReference type="Proteomes" id="UP000307440">
    <property type="component" value="Unassembled WGS sequence"/>
</dbReference>
<protein>
    <submittedName>
        <fullName evidence="1">Uncharacterized protein</fullName>
    </submittedName>
</protein>
<sequence>MRFRIRSACSRSSSPSFRVTVTTSVSSSSAVESRVLGHCQSARANTQIQGNTTRHRHGRSHRPATVSLRHLVCAIDNALRCLEKHRMYQAHVLIGVEDCIQSSSASTTAIGLDLRSAPAPRVKFGATASTAICAPGYQV</sequence>
<evidence type="ECO:0000313" key="1">
    <source>
        <dbReference type="EMBL" id="TFK16966.1"/>
    </source>
</evidence>
<gene>
    <name evidence="1" type="ORF">FA15DRAFT_374318</name>
</gene>
<organism evidence="1 2">
    <name type="scientific">Coprinopsis marcescibilis</name>
    <name type="common">Agaric fungus</name>
    <name type="synonym">Psathyrella marcescibilis</name>
    <dbReference type="NCBI Taxonomy" id="230819"/>
    <lineage>
        <taxon>Eukaryota</taxon>
        <taxon>Fungi</taxon>
        <taxon>Dikarya</taxon>
        <taxon>Basidiomycota</taxon>
        <taxon>Agaricomycotina</taxon>
        <taxon>Agaricomycetes</taxon>
        <taxon>Agaricomycetidae</taxon>
        <taxon>Agaricales</taxon>
        <taxon>Agaricineae</taxon>
        <taxon>Psathyrellaceae</taxon>
        <taxon>Coprinopsis</taxon>
    </lineage>
</organism>
<reference evidence="1 2" key="1">
    <citation type="journal article" date="2019" name="Nat. Ecol. Evol.">
        <title>Megaphylogeny resolves global patterns of mushroom evolution.</title>
        <authorList>
            <person name="Varga T."/>
            <person name="Krizsan K."/>
            <person name="Foldi C."/>
            <person name="Dima B."/>
            <person name="Sanchez-Garcia M."/>
            <person name="Sanchez-Ramirez S."/>
            <person name="Szollosi G.J."/>
            <person name="Szarkandi J.G."/>
            <person name="Papp V."/>
            <person name="Albert L."/>
            <person name="Andreopoulos W."/>
            <person name="Angelini C."/>
            <person name="Antonin V."/>
            <person name="Barry K.W."/>
            <person name="Bougher N.L."/>
            <person name="Buchanan P."/>
            <person name="Buyck B."/>
            <person name="Bense V."/>
            <person name="Catcheside P."/>
            <person name="Chovatia M."/>
            <person name="Cooper J."/>
            <person name="Damon W."/>
            <person name="Desjardin D."/>
            <person name="Finy P."/>
            <person name="Geml J."/>
            <person name="Haridas S."/>
            <person name="Hughes K."/>
            <person name="Justo A."/>
            <person name="Karasinski D."/>
            <person name="Kautmanova I."/>
            <person name="Kiss B."/>
            <person name="Kocsube S."/>
            <person name="Kotiranta H."/>
            <person name="LaButti K.M."/>
            <person name="Lechner B.E."/>
            <person name="Liimatainen K."/>
            <person name="Lipzen A."/>
            <person name="Lukacs Z."/>
            <person name="Mihaltcheva S."/>
            <person name="Morgado L.N."/>
            <person name="Niskanen T."/>
            <person name="Noordeloos M.E."/>
            <person name="Ohm R.A."/>
            <person name="Ortiz-Santana B."/>
            <person name="Ovrebo C."/>
            <person name="Racz N."/>
            <person name="Riley R."/>
            <person name="Savchenko A."/>
            <person name="Shiryaev A."/>
            <person name="Soop K."/>
            <person name="Spirin V."/>
            <person name="Szebenyi C."/>
            <person name="Tomsovsky M."/>
            <person name="Tulloss R.E."/>
            <person name="Uehling J."/>
            <person name="Grigoriev I.V."/>
            <person name="Vagvolgyi C."/>
            <person name="Papp T."/>
            <person name="Martin F.M."/>
            <person name="Miettinen O."/>
            <person name="Hibbett D.S."/>
            <person name="Nagy L.G."/>
        </authorList>
    </citation>
    <scope>NUCLEOTIDE SEQUENCE [LARGE SCALE GENOMIC DNA]</scope>
    <source>
        <strain evidence="1 2">CBS 121175</strain>
    </source>
</reference>